<evidence type="ECO:0000313" key="5">
    <source>
        <dbReference type="EMBL" id="GAC58396.1"/>
    </source>
</evidence>
<dbReference type="Gene3D" id="1.10.357.10">
    <property type="entry name" value="Tetracycline Repressor, domain 2"/>
    <property type="match status" value="1"/>
</dbReference>
<dbReference type="eggNOG" id="COG1309">
    <property type="taxonomic scope" value="Bacteria"/>
</dbReference>
<dbReference type="InterPro" id="IPR009057">
    <property type="entry name" value="Homeodomain-like_sf"/>
</dbReference>
<protein>
    <submittedName>
        <fullName evidence="5">Putative TetR family transcriptional regulator</fullName>
    </submittedName>
</protein>
<keyword evidence="1 2" id="KW-0238">DNA-binding</keyword>
<accession>L7LCD0</accession>
<dbReference type="STRING" id="1121927.GOHSU_38_00350"/>
<feature type="region of interest" description="Disordered" evidence="3">
    <location>
        <begin position="1"/>
        <end position="41"/>
    </location>
</feature>
<feature type="domain" description="HTH tetR-type" evidence="4">
    <location>
        <begin position="41"/>
        <end position="101"/>
    </location>
</feature>
<dbReference type="InterPro" id="IPR001647">
    <property type="entry name" value="HTH_TetR"/>
</dbReference>
<dbReference type="GO" id="GO:0000976">
    <property type="term" value="F:transcription cis-regulatory region binding"/>
    <property type="evidence" value="ECO:0007669"/>
    <property type="project" value="TreeGrafter"/>
</dbReference>
<evidence type="ECO:0000256" key="3">
    <source>
        <dbReference type="SAM" id="MobiDB-lite"/>
    </source>
</evidence>
<dbReference type="InterPro" id="IPR050109">
    <property type="entry name" value="HTH-type_TetR-like_transc_reg"/>
</dbReference>
<feature type="DNA-binding region" description="H-T-H motif" evidence="2">
    <location>
        <begin position="64"/>
        <end position="83"/>
    </location>
</feature>
<dbReference type="PROSITE" id="PS50977">
    <property type="entry name" value="HTH_TETR_2"/>
    <property type="match status" value="1"/>
</dbReference>
<dbReference type="Proteomes" id="UP000053405">
    <property type="component" value="Unassembled WGS sequence"/>
</dbReference>
<evidence type="ECO:0000256" key="1">
    <source>
        <dbReference type="ARBA" id="ARBA00023125"/>
    </source>
</evidence>
<dbReference type="Gene3D" id="1.10.10.60">
    <property type="entry name" value="Homeodomain-like"/>
    <property type="match status" value="1"/>
</dbReference>
<dbReference type="PANTHER" id="PTHR30055">
    <property type="entry name" value="HTH-TYPE TRANSCRIPTIONAL REGULATOR RUTR"/>
    <property type="match status" value="1"/>
</dbReference>
<dbReference type="InterPro" id="IPR036271">
    <property type="entry name" value="Tet_transcr_reg_TetR-rel_C_sf"/>
</dbReference>
<dbReference type="PRINTS" id="PR00455">
    <property type="entry name" value="HTHTETR"/>
</dbReference>
<evidence type="ECO:0000259" key="4">
    <source>
        <dbReference type="PROSITE" id="PS50977"/>
    </source>
</evidence>
<feature type="compositionally biased region" description="Polar residues" evidence="3">
    <location>
        <begin position="1"/>
        <end position="13"/>
    </location>
</feature>
<name>L7LCD0_9ACTN</name>
<dbReference type="SUPFAM" id="SSF48498">
    <property type="entry name" value="Tetracyclin repressor-like, C-terminal domain"/>
    <property type="match status" value="1"/>
</dbReference>
<feature type="compositionally biased region" description="Basic and acidic residues" evidence="3">
    <location>
        <begin position="27"/>
        <end position="40"/>
    </location>
</feature>
<dbReference type="SUPFAM" id="SSF46689">
    <property type="entry name" value="Homeodomain-like"/>
    <property type="match status" value="1"/>
</dbReference>
<sequence>MTEHTGQVVQQGVRTRGGWEPVGTAAQRREAHPSRGTERGRARRREILAAARRVFERTGYDGTTVRMIVDEAGVARGSFYTYFESKIDAFHALVDESGEEIIATIGSTADEPGSTPRESLRAANRRFVELYQANAALYGLLENSAMSDERTSQYRRMGRRAHIDRVARRIRAWQDDGYADADLDPVATAASLISMTAYQCYWWFVDGEPVPAAGAEPLLSDIWIRTLQLTDEPHASGRPA</sequence>
<gene>
    <name evidence="5" type="ORF">GOHSU_38_00350</name>
</gene>
<dbReference type="PANTHER" id="PTHR30055:SF226">
    <property type="entry name" value="HTH-TYPE TRANSCRIPTIONAL REGULATOR PKSA"/>
    <property type="match status" value="1"/>
</dbReference>
<dbReference type="Pfam" id="PF00440">
    <property type="entry name" value="TetR_N"/>
    <property type="match status" value="1"/>
</dbReference>
<organism evidence="5 6">
    <name type="scientific">Gordonia hirsuta DSM 44140 = NBRC 16056</name>
    <dbReference type="NCBI Taxonomy" id="1121927"/>
    <lineage>
        <taxon>Bacteria</taxon>
        <taxon>Bacillati</taxon>
        <taxon>Actinomycetota</taxon>
        <taxon>Actinomycetes</taxon>
        <taxon>Mycobacteriales</taxon>
        <taxon>Gordoniaceae</taxon>
        <taxon>Gordonia</taxon>
    </lineage>
</organism>
<dbReference type="AlphaFoldDB" id="L7LCD0"/>
<dbReference type="GO" id="GO:0003700">
    <property type="term" value="F:DNA-binding transcription factor activity"/>
    <property type="evidence" value="ECO:0007669"/>
    <property type="project" value="TreeGrafter"/>
</dbReference>
<reference evidence="5 6" key="1">
    <citation type="submission" date="2012-12" db="EMBL/GenBank/DDBJ databases">
        <title>Whole genome shotgun sequence of Gordonia hirsuta NBRC 16056.</title>
        <authorList>
            <person name="Isaki-Nakamura S."/>
            <person name="Hosoyama A."/>
            <person name="Tsuchikane K."/>
            <person name="Katsumata H."/>
            <person name="Baba S."/>
            <person name="Yamazaki S."/>
            <person name="Fujita N."/>
        </authorList>
    </citation>
    <scope>NUCLEOTIDE SEQUENCE [LARGE SCALE GENOMIC DNA]</scope>
    <source>
        <strain evidence="5 6">NBRC 16056</strain>
    </source>
</reference>
<dbReference type="RefSeq" id="WP_005942433.1">
    <property type="nucleotide sequence ID" value="NZ_ATVK01000058.1"/>
</dbReference>
<evidence type="ECO:0000256" key="2">
    <source>
        <dbReference type="PROSITE-ProRule" id="PRU00335"/>
    </source>
</evidence>
<evidence type="ECO:0000313" key="6">
    <source>
        <dbReference type="Proteomes" id="UP000053405"/>
    </source>
</evidence>
<dbReference type="OrthoDB" id="3193022at2"/>
<proteinExistence type="predicted"/>
<dbReference type="EMBL" id="BANT01000038">
    <property type="protein sequence ID" value="GAC58396.1"/>
    <property type="molecule type" value="Genomic_DNA"/>
</dbReference>
<comment type="caution">
    <text evidence="5">The sequence shown here is derived from an EMBL/GenBank/DDBJ whole genome shotgun (WGS) entry which is preliminary data.</text>
</comment>
<keyword evidence="6" id="KW-1185">Reference proteome</keyword>